<dbReference type="InterPro" id="IPR003661">
    <property type="entry name" value="HisK_dim/P_dom"/>
</dbReference>
<dbReference type="GO" id="GO:0000155">
    <property type="term" value="F:phosphorelay sensor kinase activity"/>
    <property type="evidence" value="ECO:0007669"/>
    <property type="project" value="InterPro"/>
</dbReference>
<dbReference type="Proteomes" id="UP000729733">
    <property type="component" value="Unassembled WGS sequence"/>
</dbReference>
<evidence type="ECO:0000313" key="12">
    <source>
        <dbReference type="Proteomes" id="UP000729733"/>
    </source>
</evidence>
<name>A0A964BUV0_9CYAN</name>
<evidence type="ECO:0000256" key="5">
    <source>
        <dbReference type="ARBA" id="ARBA00022777"/>
    </source>
</evidence>
<comment type="function">
    <text evidence="9">Member of the two-component regulatory system SasA/RpaA involved in genome-wide circadian gene expression. One of several clock output pathways. Participates in the Kai clock protein complex, the main circadian regulator in cyanobacteria, via its interaction with KaiC. KaiC enhances the autophosphorylation activity of SasA, which then transfers its phosphate group to RpaA to activate it. In addition to its output function, recruits fold-shifted KaiB (KaiB(fs)) to KaiC to cooperatively form the KaiB(6):KaiC(6) complex (independent of SasA kinase activity). Required for robustness of the circadian rhythm of gene expression and is involved in clock output, also required for adaptation to light/dark cycles.</text>
</comment>
<evidence type="ECO:0000256" key="8">
    <source>
        <dbReference type="ARBA" id="ARBA00023108"/>
    </source>
</evidence>
<evidence type="ECO:0000313" key="11">
    <source>
        <dbReference type="EMBL" id="MCC0178606.1"/>
    </source>
</evidence>
<dbReference type="Gene3D" id="1.10.287.130">
    <property type="match status" value="1"/>
</dbReference>
<reference evidence="11" key="1">
    <citation type="journal article" date="2021" name="Antonie Van Leeuwenhoek">
        <title>Draft genome and description of Waterburya agarophytonicola gen. nov. sp. nov. (Pleurocapsales, Cyanobacteria): a seaweed symbiont.</title>
        <authorList>
            <person name="Bonthond G."/>
            <person name="Shalygin S."/>
            <person name="Bayer T."/>
            <person name="Weinberger F."/>
        </authorList>
    </citation>
    <scope>NUCLEOTIDE SEQUENCE</scope>
    <source>
        <strain evidence="11">KI4</strain>
    </source>
</reference>
<evidence type="ECO:0000256" key="1">
    <source>
        <dbReference type="ARBA" id="ARBA00000085"/>
    </source>
</evidence>
<gene>
    <name evidence="9" type="primary">sasA</name>
    <name evidence="11" type="ORF">I4641_16660</name>
</gene>
<dbReference type="Gene3D" id="3.40.30.10">
    <property type="entry name" value="Glutaredoxin"/>
    <property type="match status" value="1"/>
</dbReference>
<dbReference type="PANTHER" id="PTHR43711:SF26">
    <property type="entry name" value="SENSOR HISTIDINE KINASE RCSC"/>
    <property type="match status" value="1"/>
</dbReference>
<dbReference type="Pfam" id="PF00512">
    <property type="entry name" value="HisKA"/>
    <property type="match status" value="1"/>
</dbReference>
<keyword evidence="4 9" id="KW-0547">Nucleotide-binding</keyword>
<feature type="modified residue" description="Phosphohistidine; by autocatalysis" evidence="9">
    <location>
        <position position="167"/>
    </location>
</feature>
<dbReference type="InterPro" id="IPR036890">
    <property type="entry name" value="HATPase_C_sf"/>
</dbReference>
<sequence length="388" mass="44959">MLQFNEQSPDPRQNNTEKVLLQLLLFIDKRTSSQEQIQQIQIYLKNLRSDYSFKLNIIEIDKQPHLVEYLRLVATPALVKISPAPKQTLAGSNLIKQLEKWWPKWQAAIENIKVNNSQASYIIDIEEEAYNAEKIRLSDEIFCLKLEKQELLAQLRFKDKILAMLAHDLRTPLTAASMSVETIELSEKNDKFDKTKLKILKQKLFEQAKNQFGIMERMIRDLLHNSQNINAKLQVKPSPLSLQPLCREIIAQFDSRLEEKSMILKEDIPQDIPDVYADEELIRQLISNLIDNAIKYTPKGGKISLSILHRTNQKIQVSICDTGLGIPPEKRERIFEDSFRLHRDRDRDGYGLGLAMCHQIVCAHYGQIWVESSPEEGSCFQFTLLVYK</sequence>
<dbReference type="SMART" id="SM00388">
    <property type="entry name" value="HisKA"/>
    <property type="match status" value="1"/>
</dbReference>
<dbReference type="RefSeq" id="WP_229641707.1">
    <property type="nucleotide sequence ID" value="NZ_JADWDC010000048.1"/>
</dbReference>
<dbReference type="InterPro" id="IPR004358">
    <property type="entry name" value="Sig_transdc_His_kin-like_C"/>
</dbReference>
<dbReference type="FunFam" id="3.30.565.10:FF:000006">
    <property type="entry name" value="Sensor histidine kinase WalK"/>
    <property type="match status" value="1"/>
</dbReference>
<dbReference type="InterPro" id="IPR005467">
    <property type="entry name" value="His_kinase_dom"/>
</dbReference>
<dbReference type="InterPro" id="IPR011649">
    <property type="entry name" value="KaiB_domain"/>
</dbReference>
<dbReference type="EC" id="2.7.13.3" evidence="9"/>
<dbReference type="Pfam" id="PF07689">
    <property type="entry name" value="KaiB"/>
    <property type="match status" value="1"/>
</dbReference>
<proteinExistence type="inferred from homology"/>
<evidence type="ECO:0000259" key="10">
    <source>
        <dbReference type="PROSITE" id="PS50109"/>
    </source>
</evidence>
<dbReference type="CDD" id="cd00082">
    <property type="entry name" value="HisKA"/>
    <property type="match status" value="1"/>
</dbReference>
<evidence type="ECO:0000256" key="4">
    <source>
        <dbReference type="ARBA" id="ARBA00022741"/>
    </source>
</evidence>
<evidence type="ECO:0000256" key="9">
    <source>
        <dbReference type="HAMAP-Rule" id="MF_01837"/>
    </source>
</evidence>
<dbReference type="HAMAP" id="MF_01837">
    <property type="entry name" value="Kinase_SasA"/>
    <property type="match status" value="1"/>
</dbReference>
<dbReference type="PRINTS" id="PR00344">
    <property type="entry name" value="BCTRLSENSOR"/>
</dbReference>
<comment type="caution">
    <text evidence="11">The sequence shown here is derived from an EMBL/GenBank/DDBJ whole genome shotgun (WGS) entry which is preliminary data.</text>
</comment>
<comment type="domain">
    <text evidence="9">The N-terminus interacts with KaiC, while the C-terminal histidine kinase domain autophosphorylates and is probably responsible for self-oligomerization. The N-terminal domain stimulates the C-terminus to autophosphorylate.</text>
</comment>
<dbReference type="SUPFAM" id="SSF47384">
    <property type="entry name" value="Homodimeric domain of signal transducing histidine kinase"/>
    <property type="match status" value="1"/>
</dbReference>
<dbReference type="Pfam" id="PF02518">
    <property type="entry name" value="HATPase_c"/>
    <property type="match status" value="1"/>
</dbReference>
<dbReference type="SMART" id="SM00387">
    <property type="entry name" value="HATPase_c"/>
    <property type="match status" value="1"/>
</dbReference>
<dbReference type="NCBIfam" id="NF006800">
    <property type="entry name" value="PRK09303.1"/>
    <property type="match status" value="1"/>
</dbReference>
<protein>
    <recommendedName>
        <fullName evidence="9">Adaptive-response sensory-kinase SasA</fullName>
        <ecNumber evidence="9">2.7.13.3</ecNumber>
    </recommendedName>
    <alternativeName>
        <fullName evidence="9">Sensor histidine kinase SasA</fullName>
    </alternativeName>
</protein>
<dbReference type="CDD" id="cd00075">
    <property type="entry name" value="HATPase"/>
    <property type="match status" value="1"/>
</dbReference>
<evidence type="ECO:0000256" key="3">
    <source>
        <dbReference type="ARBA" id="ARBA00022679"/>
    </source>
</evidence>
<dbReference type="InterPro" id="IPR036249">
    <property type="entry name" value="Thioredoxin-like_sf"/>
</dbReference>
<feature type="domain" description="Histidine kinase" evidence="10">
    <location>
        <begin position="164"/>
        <end position="388"/>
    </location>
</feature>
<dbReference type="SUPFAM" id="SSF52833">
    <property type="entry name" value="Thioredoxin-like"/>
    <property type="match status" value="1"/>
</dbReference>
<dbReference type="GO" id="GO:0005524">
    <property type="term" value="F:ATP binding"/>
    <property type="evidence" value="ECO:0007669"/>
    <property type="project" value="UniProtKB-KW"/>
</dbReference>
<comment type="subunit">
    <text evidence="9">Homooligomerizes. Interacts with KaiC. Participates in the KaiABC clock complex, whose core is composed of a KaiC homohexamer, 6 KaiB and up to 6 KaiA dimers. SasA and KaiB(fs) compete to bind to KaiC.</text>
</comment>
<dbReference type="SUPFAM" id="SSF55874">
    <property type="entry name" value="ATPase domain of HSP90 chaperone/DNA topoisomerase II/histidine kinase"/>
    <property type="match status" value="1"/>
</dbReference>
<keyword evidence="8 9" id="KW-0090">Biological rhythms</keyword>
<keyword evidence="3 9" id="KW-0808">Transferase</keyword>
<keyword evidence="7 9" id="KW-0902">Two-component regulatory system</keyword>
<evidence type="ECO:0000256" key="2">
    <source>
        <dbReference type="ARBA" id="ARBA00022553"/>
    </source>
</evidence>
<dbReference type="PROSITE" id="PS50109">
    <property type="entry name" value="HIS_KIN"/>
    <property type="match status" value="1"/>
</dbReference>
<comment type="catalytic activity">
    <reaction evidence="1 9">
        <text>ATP + protein L-histidine = ADP + protein N-phospho-L-histidine.</text>
        <dbReference type="EC" id="2.7.13.3"/>
    </reaction>
</comment>
<organism evidence="11 12">
    <name type="scientific">Waterburya agarophytonicola KI4</name>
    <dbReference type="NCBI Taxonomy" id="2874699"/>
    <lineage>
        <taxon>Bacteria</taxon>
        <taxon>Bacillati</taxon>
        <taxon>Cyanobacteriota</taxon>
        <taxon>Cyanophyceae</taxon>
        <taxon>Pleurocapsales</taxon>
        <taxon>Hyellaceae</taxon>
        <taxon>Waterburya</taxon>
        <taxon>Waterburya agarophytonicola</taxon>
    </lineage>
</organism>
<dbReference type="InterPro" id="IPR036097">
    <property type="entry name" value="HisK_dim/P_sf"/>
</dbReference>
<evidence type="ECO:0000256" key="6">
    <source>
        <dbReference type="ARBA" id="ARBA00022840"/>
    </source>
</evidence>
<keyword evidence="5 9" id="KW-0418">Kinase</keyword>
<dbReference type="SMART" id="SM01248">
    <property type="entry name" value="KaiB"/>
    <property type="match status" value="1"/>
</dbReference>
<dbReference type="InterPro" id="IPR023527">
    <property type="entry name" value="Kinase_SasA"/>
</dbReference>
<dbReference type="AlphaFoldDB" id="A0A964BUV0"/>
<keyword evidence="6 9" id="KW-0067">ATP-binding</keyword>
<dbReference type="GO" id="GO:0007623">
    <property type="term" value="P:circadian rhythm"/>
    <property type="evidence" value="ECO:0007669"/>
    <property type="project" value="UniProtKB-UniRule"/>
</dbReference>
<keyword evidence="2 9" id="KW-0597">Phosphoprotein</keyword>
<evidence type="ECO:0000256" key="7">
    <source>
        <dbReference type="ARBA" id="ARBA00023012"/>
    </source>
</evidence>
<accession>A0A964BUV0</accession>
<dbReference type="InterPro" id="IPR050736">
    <property type="entry name" value="Sensor_HK_Regulatory"/>
</dbReference>
<dbReference type="EMBL" id="JADWDC010000048">
    <property type="protein sequence ID" value="MCC0178606.1"/>
    <property type="molecule type" value="Genomic_DNA"/>
</dbReference>
<dbReference type="Gene3D" id="3.30.565.10">
    <property type="entry name" value="Histidine kinase-like ATPase, C-terminal domain"/>
    <property type="match status" value="1"/>
</dbReference>
<keyword evidence="12" id="KW-1185">Reference proteome</keyword>
<dbReference type="PANTHER" id="PTHR43711">
    <property type="entry name" value="TWO-COMPONENT HISTIDINE KINASE"/>
    <property type="match status" value="1"/>
</dbReference>
<dbReference type="InterPro" id="IPR003594">
    <property type="entry name" value="HATPase_dom"/>
</dbReference>